<accession>A0A1B0FNI5</accession>
<dbReference type="InterPro" id="IPR031722">
    <property type="entry name" value="Coilin_N"/>
</dbReference>
<feature type="region of interest" description="Disordered" evidence="1">
    <location>
        <begin position="349"/>
        <end position="399"/>
    </location>
</feature>
<feature type="compositionally biased region" description="Polar residues" evidence="1">
    <location>
        <begin position="123"/>
        <end position="134"/>
    </location>
</feature>
<dbReference type="Proteomes" id="UP000092444">
    <property type="component" value="Unassembled WGS sequence"/>
</dbReference>
<evidence type="ECO:0000313" key="3">
    <source>
        <dbReference type="EnsemblMetazoa" id="GMOY005456-PA"/>
    </source>
</evidence>
<feature type="region of interest" description="Disordered" evidence="1">
    <location>
        <begin position="85"/>
        <end position="178"/>
    </location>
</feature>
<evidence type="ECO:0000313" key="4">
    <source>
        <dbReference type="Proteomes" id="UP000092444"/>
    </source>
</evidence>
<dbReference type="Pfam" id="PF15862">
    <property type="entry name" value="Coilin_N"/>
    <property type="match status" value="1"/>
</dbReference>
<organism evidence="3 4">
    <name type="scientific">Glossina morsitans morsitans</name>
    <name type="common">Savannah tsetse fly</name>
    <dbReference type="NCBI Taxonomy" id="37546"/>
    <lineage>
        <taxon>Eukaryota</taxon>
        <taxon>Metazoa</taxon>
        <taxon>Ecdysozoa</taxon>
        <taxon>Arthropoda</taxon>
        <taxon>Hexapoda</taxon>
        <taxon>Insecta</taxon>
        <taxon>Pterygota</taxon>
        <taxon>Neoptera</taxon>
        <taxon>Endopterygota</taxon>
        <taxon>Diptera</taxon>
        <taxon>Brachycera</taxon>
        <taxon>Muscomorpha</taxon>
        <taxon>Hippoboscoidea</taxon>
        <taxon>Glossinidae</taxon>
        <taxon>Glossina</taxon>
    </lineage>
</organism>
<keyword evidence="4" id="KW-1185">Reference proteome</keyword>
<protein>
    <recommendedName>
        <fullName evidence="2">Coilin N-terminal domain-containing protein</fullName>
    </recommendedName>
</protein>
<evidence type="ECO:0000259" key="2">
    <source>
        <dbReference type="Pfam" id="PF15862"/>
    </source>
</evidence>
<evidence type="ECO:0000256" key="1">
    <source>
        <dbReference type="SAM" id="MobiDB-lite"/>
    </source>
</evidence>
<proteinExistence type="predicted"/>
<feature type="compositionally biased region" description="Basic and acidic residues" evidence="1">
    <location>
        <begin position="135"/>
        <end position="144"/>
    </location>
</feature>
<dbReference type="AlphaFoldDB" id="A0A1B0FNI5"/>
<sequence>MQRFGVKIDLSPFFDDERKLIFIMVESAWKLVEDLQNRVQTLFDVDLVRFTTSDDCFLHPNESIEIVKLCSSLKAFVPKECLEKRKSKNKKEKRHRDEAMQVASPERPAKEVKKKRKLDALENASTSSTMTESKSNNDRKDHSDLGVAIKRQKVNKSSEISSTSETVPESIETNKDRKANKKKIKILVKDSPQDQANQIERETDFARSSKITNSTPFAKSRPIDSGSKLDESLEAKHIHFQDTDTAVSTTAEAKVGKRSTKVVFRCPLNGTRDILEKARIFPLPWAVVEKPRKPKNVIEIKENIILEPNNLTKEVIESVAQCLEKSPKICQGTETVTKNATEKLTETTAHQEIQDNGEGKNSKQIPHESADESMEEKNETIGIKTTLETSSAKDKKEDQTVENIVKVKKTDTATALLDESTVDCIDLSADFDEEMRTTSLAESIKIDCNDSGESDIEEISEIIDLNETNDENTSKQSLSLQPAAHNDINDINIAKILPFCVRLDNLPKPDDIIVFKVPYVNKGQKRSKTNYMAGKCEYISQRLKSIKLLVVDGLSEFHHVPSKYHWVSDDSQSSSYRLQAKLGDLEDVKIYSVS</sequence>
<name>A0A1B0FNI5_GLOMM</name>
<reference evidence="3" key="1">
    <citation type="submission" date="2020-05" db="UniProtKB">
        <authorList>
            <consortium name="EnsemblMetazoa"/>
        </authorList>
    </citation>
    <scope>IDENTIFICATION</scope>
    <source>
        <strain evidence="3">Yale</strain>
    </source>
</reference>
<dbReference type="EMBL" id="CCAG010000365">
    <property type="status" value="NOT_ANNOTATED_CDS"/>
    <property type="molecule type" value="Genomic_DNA"/>
</dbReference>
<feature type="compositionally biased region" description="Basic residues" evidence="1">
    <location>
        <begin position="85"/>
        <end position="94"/>
    </location>
</feature>
<feature type="compositionally biased region" description="Basic and acidic residues" evidence="1">
    <location>
        <begin position="357"/>
        <end position="379"/>
    </location>
</feature>
<dbReference type="STRING" id="37546.A0A1B0FNI5"/>
<dbReference type="VEuPathDB" id="VectorBase:GMOY005456"/>
<feature type="compositionally biased region" description="Polar residues" evidence="1">
    <location>
        <begin position="155"/>
        <end position="167"/>
    </location>
</feature>
<feature type="domain" description="Coilin N-terminal" evidence="2">
    <location>
        <begin position="8"/>
        <end position="141"/>
    </location>
</feature>
<dbReference type="EnsemblMetazoa" id="GMOY005456-RA">
    <property type="protein sequence ID" value="GMOY005456-PA"/>
    <property type="gene ID" value="GMOY005456"/>
</dbReference>